<proteinExistence type="predicted"/>
<dbReference type="EMBL" id="PEDL01000010">
    <property type="protein sequence ID" value="PHV70458.1"/>
    <property type="molecule type" value="Genomic_DNA"/>
</dbReference>
<dbReference type="Proteomes" id="UP000224460">
    <property type="component" value="Unassembled WGS sequence"/>
</dbReference>
<name>A0AC61DBQ8_9FIRM</name>
<protein>
    <submittedName>
        <fullName evidence="1">Uncharacterized protein</fullName>
    </submittedName>
</protein>
<evidence type="ECO:0000313" key="2">
    <source>
        <dbReference type="Proteomes" id="UP000224460"/>
    </source>
</evidence>
<organism evidence="1 2">
    <name type="scientific">Sporanaerobium hydrogeniformans</name>
    <dbReference type="NCBI Taxonomy" id="3072179"/>
    <lineage>
        <taxon>Bacteria</taxon>
        <taxon>Bacillati</taxon>
        <taxon>Bacillota</taxon>
        <taxon>Clostridia</taxon>
        <taxon>Lachnospirales</taxon>
        <taxon>Lachnospiraceae</taxon>
        <taxon>Sporanaerobium</taxon>
    </lineage>
</organism>
<sequence>MRKSKLMIGVLVVSIALLGTGYAYWTDQLTLNSTVETGKLNVIYTAAPTLAKGELQQGKGGVLTCGKEEHEHYGIPFSFTDCYDAWGRIVCGKTEHKHGPECYSSASDQVLENEGYIIINPTGTQTSEKEISFGVANMYPGSFATATFTAENNGTIPAVIDYVEVAEGLTDADKAFLGILDVELTGSYIDKDGVTQKLAKTGKLVNLASVMSEFYGNARLEPGKTITTTMKVTFAGNAASGDDYEKNGSTITVKTNWIQHNALTTAAKAE</sequence>
<reference evidence="1" key="1">
    <citation type="submission" date="2017-10" db="EMBL/GenBank/DDBJ databases">
        <title>Genome sequence of cellulolytic Lachnospiraceae bacterium XHS1971 isolated from hotspring sediment.</title>
        <authorList>
            <person name="Vasudevan G."/>
            <person name="Joshi A.J."/>
            <person name="Hivarkar S."/>
            <person name="Lanjekar V.B."/>
            <person name="Dhakephalkar P.K."/>
            <person name="Dagar S."/>
        </authorList>
    </citation>
    <scope>NUCLEOTIDE SEQUENCE</scope>
    <source>
        <strain evidence="1">XHS1971</strain>
    </source>
</reference>
<accession>A0AC61DBQ8</accession>
<keyword evidence="2" id="KW-1185">Reference proteome</keyword>
<comment type="caution">
    <text evidence="1">The sequence shown here is derived from an EMBL/GenBank/DDBJ whole genome shotgun (WGS) entry which is preliminary data.</text>
</comment>
<gene>
    <name evidence="1" type="ORF">CS063_10235</name>
</gene>
<evidence type="ECO:0000313" key="1">
    <source>
        <dbReference type="EMBL" id="PHV70458.1"/>
    </source>
</evidence>